<accession>A0A251NRR4</accession>
<keyword evidence="2" id="KW-0472">Membrane</keyword>
<proteinExistence type="predicted"/>
<keyword evidence="2" id="KW-1133">Transmembrane helix</keyword>
<keyword evidence="2" id="KW-0812">Transmembrane</keyword>
<feature type="transmembrane region" description="Helical" evidence="2">
    <location>
        <begin position="46"/>
        <end position="64"/>
    </location>
</feature>
<evidence type="ECO:0000256" key="2">
    <source>
        <dbReference type="SAM" id="Phobius"/>
    </source>
</evidence>
<sequence length="66" mass="7779">MNPKSIIERRDGEGEGERDWKNERTNGSHGRKWAAEALSRAQGSGCWRFLLLMSFFYIYIFYGFKL</sequence>
<dbReference type="Proteomes" id="UP000006882">
    <property type="component" value="Chromosome G6"/>
</dbReference>
<evidence type="ECO:0000313" key="4">
    <source>
        <dbReference type="Proteomes" id="UP000006882"/>
    </source>
</evidence>
<dbReference type="Gramene" id="ONI02011">
    <property type="protein sequence ID" value="ONI02011"/>
    <property type="gene ID" value="PRUPE_6G172700"/>
</dbReference>
<reference evidence="3 4" key="1">
    <citation type="journal article" date="2013" name="Nat. Genet.">
        <title>The high-quality draft genome of peach (Prunus persica) identifies unique patterns of genetic diversity, domestication and genome evolution.</title>
        <authorList>
            <consortium name="International Peach Genome Initiative"/>
            <person name="Verde I."/>
            <person name="Abbott A.G."/>
            <person name="Scalabrin S."/>
            <person name="Jung S."/>
            <person name="Shu S."/>
            <person name="Marroni F."/>
            <person name="Zhebentyayeva T."/>
            <person name="Dettori M.T."/>
            <person name="Grimwood J."/>
            <person name="Cattonaro F."/>
            <person name="Zuccolo A."/>
            <person name="Rossini L."/>
            <person name="Jenkins J."/>
            <person name="Vendramin E."/>
            <person name="Meisel L.A."/>
            <person name="Decroocq V."/>
            <person name="Sosinski B."/>
            <person name="Prochnik S."/>
            <person name="Mitros T."/>
            <person name="Policriti A."/>
            <person name="Cipriani G."/>
            <person name="Dondini L."/>
            <person name="Ficklin S."/>
            <person name="Goodstein D.M."/>
            <person name="Xuan P."/>
            <person name="Del Fabbro C."/>
            <person name="Aramini V."/>
            <person name="Copetti D."/>
            <person name="Gonzalez S."/>
            <person name="Horner D.S."/>
            <person name="Falchi R."/>
            <person name="Lucas S."/>
            <person name="Mica E."/>
            <person name="Maldonado J."/>
            <person name="Lazzari B."/>
            <person name="Bielenberg D."/>
            <person name="Pirona R."/>
            <person name="Miculan M."/>
            <person name="Barakat A."/>
            <person name="Testolin R."/>
            <person name="Stella A."/>
            <person name="Tartarini S."/>
            <person name="Tonutti P."/>
            <person name="Arus P."/>
            <person name="Orellana A."/>
            <person name="Wells C."/>
            <person name="Main D."/>
            <person name="Vizzotto G."/>
            <person name="Silva H."/>
            <person name="Salamini F."/>
            <person name="Schmutz J."/>
            <person name="Morgante M."/>
            <person name="Rokhsar D.S."/>
        </authorList>
    </citation>
    <scope>NUCLEOTIDE SEQUENCE [LARGE SCALE GENOMIC DNA]</scope>
    <source>
        <strain evidence="4">cv. Nemared</strain>
    </source>
</reference>
<keyword evidence="4" id="KW-1185">Reference proteome</keyword>
<protein>
    <submittedName>
        <fullName evidence="3">Uncharacterized protein</fullName>
    </submittedName>
</protein>
<dbReference type="EMBL" id="CM007656">
    <property type="protein sequence ID" value="ONI02011.1"/>
    <property type="molecule type" value="Genomic_DNA"/>
</dbReference>
<organism evidence="3 4">
    <name type="scientific">Prunus persica</name>
    <name type="common">Peach</name>
    <name type="synonym">Amygdalus persica</name>
    <dbReference type="NCBI Taxonomy" id="3760"/>
    <lineage>
        <taxon>Eukaryota</taxon>
        <taxon>Viridiplantae</taxon>
        <taxon>Streptophyta</taxon>
        <taxon>Embryophyta</taxon>
        <taxon>Tracheophyta</taxon>
        <taxon>Spermatophyta</taxon>
        <taxon>Magnoliopsida</taxon>
        <taxon>eudicotyledons</taxon>
        <taxon>Gunneridae</taxon>
        <taxon>Pentapetalae</taxon>
        <taxon>rosids</taxon>
        <taxon>fabids</taxon>
        <taxon>Rosales</taxon>
        <taxon>Rosaceae</taxon>
        <taxon>Amygdaloideae</taxon>
        <taxon>Amygdaleae</taxon>
        <taxon>Prunus</taxon>
    </lineage>
</organism>
<feature type="region of interest" description="Disordered" evidence="1">
    <location>
        <begin position="1"/>
        <end position="28"/>
    </location>
</feature>
<dbReference type="AlphaFoldDB" id="A0A251NRR4"/>
<evidence type="ECO:0000313" key="3">
    <source>
        <dbReference type="EMBL" id="ONI02011.1"/>
    </source>
</evidence>
<gene>
    <name evidence="3" type="ORF">PRUPE_6G172700</name>
</gene>
<evidence type="ECO:0000256" key="1">
    <source>
        <dbReference type="SAM" id="MobiDB-lite"/>
    </source>
</evidence>
<name>A0A251NRR4_PRUPE</name>
<feature type="compositionally biased region" description="Basic and acidic residues" evidence="1">
    <location>
        <begin position="1"/>
        <end position="26"/>
    </location>
</feature>